<gene>
    <name evidence="10" type="primary">LOC103511036</name>
</gene>
<evidence type="ECO:0000256" key="6">
    <source>
        <dbReference type="PROSITE-ProRule" id="PRU00339"/>
    </source>
</evidence>
<dbReference type="KEGG" id="dci:103511036"/>
<evidence type="ECO:0000313" key="9">
    <source>
        <dbReference type="Proteomes" id="UP000079169"/>
    </source>
</evidence>
<dbReference type="GO" id="GO:0016018">
    <property type="term" value="F:cyclosporin A binding"/>
    <property type="evidence" value="ECO:0007669"/>
    <property type="project" value="TreeGrafter"/>
</dbReference>
<dbReference type="PROSITE" id="PS00170">
    <property type="entry name" value="CSA_PPIASE_1"/>
    <property type="match status" value="1"/>
</dbReference>
<keyword evidence="4 7" id="KW-0697">Rotamase</keyword>
<dbReference type="Gene3D" id="1.25.40.10">
    <property type="entry name" value="Tetratricopeptide repeat domain"/>
    <property type="match status" value="1"/>
</dbReference>
<dbReference type="PROSITE" id="PS50005">
    <property type="entry name" value="TPR"/>
    <property type="match status" value="1"/>
</dbReference>
<evidence type="ECO:0000256" key="5">
    <source>
        <dbReference type="ARBA" id="ARBA00023235"/>
    </source>
</evidence>
<dbReference type="PRINTS" id="PR00153">
    <property type="entry name" value="CSAPPISMRASE"/>
</dbReference>
<evidence type="ECO:0000313" key="10">
    <source>
        <dbReference type="RefSeq" id="XP_008473972.2"/>
    </source>
</evidence>
<comment type="function">
    <text evidence="7">PPIases accelerate the folding of proteins. It catalyzes the cis-trans isomerization of proline imidic peptide bonds in oligopeptides.</text>
</comment>
<dbReference type="EC" id="5.2.1.8" evidence="7"/>
<keyword evidence="3 6" id="KW-0802">TPR repeat</keyword>
<dbReference type="InterPro" id="IPR011990">
    <property type="entry name" value="TPR-like_helical_dom_sf"/>
</dbReference>
<dbReference type="SMART" id="SM00028">
    <property type="entry name" value="TPR"/>
    <property type="match status" value="3"/>
</dbReference>
<dbReference type="GO" id="GO:0005737">
    <property type="term" value="C:cytoplasm"/>
    <property type="evidence" value="ECO:0007669"/>
    <property type="project" value="TreeGrafter"/>
</dbReference>
<feature type="domain" description="PPIase cyclophilin-type" evidence="8">
    <location>
        <begin position="14"/>
        <end position="162"/>
    </location>
</feature>
<dbReference type="PaxDb" id="121845-A0A1S3D4B0"/>
<feature type="repeat" description="TPR" evidence="6">
    <location>
        <begin position="234"/>
        <end position="267"/>
    </location>
</feature>
<accession>A0A1S3D4B0</accession>
<dbReference type="GO" id="GO:0006457">
    <property type="term" value="P:protein folding"/>
    <property type="evidence" value="ECO:0007669"/>
    <property type="project" value="InterPro"/>
</dbReference>
<proteinExistence type="inferred from homology"/>
<keyword evidence="9" id="KW-1185">Reference proteome</keyword>
<comment type="catalytic activity">
    <reaction evidence="1 7">
        <text>[protein]-peptidylproline (omega=180) = [protein]-peptidylproline (omega=0)</text>
        <dbReference type="Rhea" id="RHEA:16237"/>
        <dbReference type="Rhea" id="RHEA-COMP:10747"/>
        <dbReference type="Rhea" id="RHEA-COMP:10748"/>
        <dbReference type="ChEBI" id="CHEBI:83833"/>
        <dbReference type="ChEBI" id="CHEBI:83834"/>
        <dbReference type="EC" id="5.2.1.8"/>
    </reaction>
</comment>
<organism evidence="9 10">
    <name type="scientific">Diaphorina citri</name>
    <name type="common">Asian citrus psyllid</name>
    <dbReference type="NCBI Taxonomy" id="121845"/>
    <lineage>
        <taxon>Eukaryota</taxon>
        <taxon>Metazoa</taxon>
        <taxon>Ecdysozoa</taxon>
        <taxon>Arthropoda</taxon>
        <taxon>Hexapoda</taxon>
        <taxon>Insecta</taxon>
        <taxon>Pterygota</taxon>
        <taxon>Neoptera</taxon>
        <taxon>Paraneoptera</taxon>
        <taxon>Hemiptera</taxon>
        <taxon>Sternorrhyncha</taxon>
        <taxon>Psylloidea</taxon>
        <taxon>Psyllidae</taxon>
        <taxon>Diaphorininae</taxon>
        <taxon>Diaphorina</taxon>
    </lineage>
</organism>
<dbReference type="Proteomes" id="UP000079169">
    <property type="component" value="Unplaced"/>
</dbReference>
<comment type="similarity">
    <text evidence="7">Belongs to the cyclophilin-type PPIase family.</text>
</comment>
<dbReference type="InterPro" id="IPR019734">
    <property type="entry name" value="TPR_rpt"/>
</dbReference>
<dbReference type="AlphaFoldDB" id="A0A1S3D4B0"/>
<dbReference type="SUPFAM" id="SSF50891">
    <property type="entry name" value="Cyclophilin-like"/>
    <property type="match status" value="1"/>
</dbReference>
<evidence type="ECO:0000256" key="7">
    <source>
        <dbReference type="RuleBase" id="RU363019"/>
    </source>
</evidence>
<keyword evidence="5 7" id="KW-0413">Isomerase</keyword>
<dbReference type="PANTHER" id="PTHR11071">
    <property type="entry name" value="PEPTIDYL-PROLYL CIS-TRANS ISOMERASE"/>
    <property type="match status" value="1"/>
</dbReference>
<dbReference type="InterPro" id="IPR029000">
    <property type="entry name" value="Cyclophilin-like_dom_sf"/>
</dbReference>
<dbReference type="PANTHER" id="PTHR11071:SF561">
    <property type="entry name" value="PEPTIDYL-PROLYL CIS-TRANS ISOMERASE D-RELATED"/>
    <property type="match status" value="1"/>
</dbReference>
<evidence type="ECO:0000256" key="1">
    <source>
        <dbReference type="ARBA" id="ARBA00000971"/>
    </source>
</evidence>
<keyword evidence="2" id="KW-0677">Repeat</keyword>
<evidence type="ECO:0000256" key="4">
    <source>
        <dbReference type="ARBA" id="ARBA00023110"/>
    </source>
</evidence>
<dbReference type="STRING" id="121845.A0A1S3D4B0"/>
<evidence type="ECO:0000259" key="8">
    <source>
        <dbReference type="PROSITE" id="PS50072"/>
    </source>
</evidence>
<dbReference type="Gene3D" id="2.40.100.10">
    <property type="entry name" value="Cyclophilin-like"/>
    <property type="match status" value="1"/>
</dbReference>
<evidence type="ECO:0000256" key="3">
    <source>
        <dbReference type="ARBA" id="ARBA00022803"/>
    </source>
</evidence>
<name>A0A1S3D4B0_DIACI</name>
<dbReference type="GO" id="GO:0003755">
    <property type="term" value="F:peptidyl-prolyl cis-trans isomerase activity"/>
    <property type="evidence" value="ECO:0007669"/>
    <property type="project" value="UniProtKB-UniRule"/>
</dbReference>
<dbReference type="SUPFAM" id="SSF48452">
    <property type="entry name" value="TPR-like"/>
    <property type="match status" value="1"/>
</dbReference>
<dbReference type="FunFam" id="1.25.40.10:FF:000029">
    <property type="entry name" value="peptidyl-prolyl cis-trans isomerase D"/>
    <property type="match status" value="1"/>
</dbReference>
<dbReference type="RefSeq" id="XP_008473972.2">
    <property type="nucleotide sequence ID" value="XM_008475750.3"/>
</dbReference>
<dbReference type="InterPro" id="IPR020892">
    <property type="entry name" value="Cyclophilin-type_PPIase_CS"/>
</dbReference>
<reference evidence="10" key="1">
    <citation type="submission" date="2025-08" db="UniProtKB">
        <authorList>
            <consortium name="RefSeq"/>
        </authorList>
    </citation>
    <scope>IDENTIFICATION</scope>
</reference>
<dbReference type="PROSITE" id="PS50072">
    <property type="entry name" value="CSA_PPIASE_2"/>
    <property type="match status" value="1"/>
</dbReference>
<dbReference type="InterPro" id="IPR002130">
    <property type="entry name" value="Cyclophilin-type_PPIase_dom"/>
</dbReference>
<dbReference type="GeneID" id="103511036"/>
<dbReference type="Pfam" id="PF00160">
    <property type="entry name" value="Pro_isomerase"/>
    <property type="match status" value="1"/>
</dbReference>
<sequence>MDKSICKEGNYIVFLDVSIGEEKVGRMVIELFKHIVPKTAENFRALCTGEYGKGKLGKALHFTGSHFHRIIPQFMIQGGDITNFNGTGGESIYGPCFEDENFKLKHKFEGQLSLANTGHPNKSLVECFLITTIIMFKSFCLQLNQMEDVIRTIKNSGNEYFKLNRMHDAQRKYKKAVRYIKWYNQSQSKTQQKHFRSYYTAALLNMAAVQLKFKAYKRAINLCDDILLMEPNNVKALFRRGRAQVSMNNFEQGLQDYEQALDLLPNDQQILKEIAFVRKQMRHHLNLEKMTYARMFQNGK</sequence>
<evidence type="ECO:0000256" key="2">
    <source>
        <dbReference type="ARBA" id="ARBA00022737"/>
    </source>
</evidence>
<protein>
    <recommendedName>
        <fullName evidence="7">Peptidyl-prolyl cis-trans isomerase</fullName>
        <shortName evidence="7">PPIase</shortName>
        <ecNumber evidence="7">5.2.1.8</ecNumber>
    </recommendedName>
</protein>